<dbReference type="GO" id="GO:0016620">
    <property type="term" value="F:oxidoreductase activity, acting on the aldehyde or oxo group of donors, NAD or NADP as acceptor"/>
    <property type="evidence" value="ECO:0007669"/>
    <property type="project" value="InterPro"/>
</dbReference>
<evidence type="ECO:0000259" key="3">
    <source>
        <dbReference type="Pfam" id="PF00171"/>
    </source>
</evidence>
<dbReference type="InterPro" id="IPR016161">
    <property type="entry name" value="Ald_DH/histidinol_DH"/>
</dbReference>
<dbReference type="AlphaFoldDB" id="A0A974PJY0"/>
<feature type="domain" description="Aldehyde dehydrogenase" evidence="3">
    <location>
        <begin position="11"/>
        <end position="109"/>
    </location>
</feature>
<sequence>MGWAPRERGHGPAVLTELDLGARIMNEEPFGPMVPSLPFADADAALAAANGTPYGLAAFVFTISLETEHTFSRGLAAGAVAVNHFAVVAAEVPFGGVGDSGFGSEGDAKASAITSRPST</sequence>
<dbReference type="PANTHER" id="PTHR11699">
    <property type="entry name" value="ALDEHYDE DEHYDROGENASE-RELATED"/>
    <property type="match status" value="1"/>
</dbReference>
<dbReference type="InterPro" id="IPR016163">
    <property type="entry name" value="Ald_DH_C"/>
</dbReference>
<dbReference type="Pfam" id="PF00171">
    <property type="entry name" value="Aldedh"/>
    <property type="match status" value="1"/>
</dbReference>
<keyword evidence="5" id="KW-1185">Reference proteome</keyword>
<protein>
    <submittedName>
        <fullName evidence="4">Aldehyde dehydrogenase family protein</fullName>
    </submittedName>
</protein>
<name>A0A974PJY0_9HYPH</name>
<proteinExistence type="predicted"/>
<evidence type="ECO:0000256" key="2">
    <source>
        <dbReference type="SAM" id="MobiDB-lite"/>
    </source>
</evidence>
<dbReference type="EMBL" id="CP063362">
    <property type="protein sequence ID" value="QRG04641.1"/>
    <property type="molecule type" value="Genomic_DNA"/>
</dbReference>
<accession>A0A974PJY0</accession>
<dbReference type="InterPro" id="IPR016162">
    <property type="entry name" value="Ald_DH_N"/>
</dbReference>
<dbReference type="Gene3D" id="3.40.309.10">
    <property type="entry name" value="Aldehyde Dehydrogenase, Chain A, domain 2"/>
    <property type="match status" value="1"/>
</dbReference>
<dbReference type="Proteomes" id="UP000596427">
    <property type="component" value="Chromosome"/>
</dbReference>
<organism evidence="4 5">
    <name type="scientific">Xanthobacter dioxanivorans</name>
    <dbReference type="NCBI Taxonomy" id="2528964"/>
    <lineage>
        <taxon>Bacteria</taxon>
        <taxon>Pseudomonadati</taxon>
        <taxon>Pseudomonadota</taxon>
        <taxon>Alphaproteobacteria</taxon>
        <taxon>Hyphomicrobiales</taxon>
        <taxon>Xanthobacteraceae</taxon>
        <taxon>Xanthobacter</taxon>
    </lineage>
</organism>
<evidence type="ECO:0000313" key="4">
    <source>
        <dbReference type="EMBL" id="QRG04641.1"/>
    </source>
</evidence>
<gene>
    <name evidence="4" type="ORF">EZH22_15800</name>
</gene>
<evidence type="ECO:0000313" key="5">
    <source>
        <dbReference type="Proteomes" id="UP000596427"/>
    </source>
</evidence>
<dbReference type="Gene3D" id="3.40.605.10">
    <property type="entry name" value="Aldehyde Dehydrogenase, Chain A, domain 1"/>
    <property type="match status" value="1"/>
</dbReference>
<dbReference type="KEGG" id="xdi:EZH22_15800"/>
<feature type="region of interest" description="Disordered" evidence="2">
    <location>
        <begin position="97"/>
        <end position="119"/>
    </location>
</feature>
<keyword evidence="1" id="KW-0560">Oxidoreductase</keyword>
<dbReference type="InterPro" id="IPR015590">
    <property type="entry name" value="Aldehyde_DH_dom"/>
</dbReference>
<reference evidence="4 5" key="1">
    <citation type="submission" date="2020-10" db="EMBL/GenBank/DDBJ databases">
        <title>Degradation of 1,4-Dioxane by Xanthobacter sp. YN2, via a Novel Group-2 Soluble Di-Iron Monooxygenase.</title>
        <authorList>
            <person name="Ma F."/>
            <person name="Wang Y."/>
            <person name="Yang J."/>
            <person name="Guo H."/>
            <person name="Su D."/>
            <person name="Yu L."/>
        </authorList>
    </citation>
    <scope>NUCLEOTIDE SEQUENCE [LARGE SCALE GENOMIC DNA]</scope>
    <source>
        <strain evidence="4 5">YN2</strain>
    </source>
</reference>
<dbReference type="SUPFAM" id="SSF53720">
    <property type="entry name" value="ALDH-like"/>
    <property type="match status" value="1"/>
</dbReference>
<evidence type="ECO:0000256" key="1">
    <source>
        <dbReference type="ARBA" id="ARBA00023002"/>
    </source>
</evidence>
<dbReference type="RefSeq" id="WP_203191518.1">
    <property type="nucleotide sequence ID" value="NZ_CP063362.1"/>
</dbReference>